<dbReference type="InterPro" id="IPR005149">
    <property type="entry name" value="Tscrpt_reg_PadR_N"/>
</dbReference>
<dbReference type="PANTHER" id="PTHR43252">
    <property type="entry name" value="TRANSCRIPTIONAL REGULATOR YQJI"/>
    <property type="match status" value="1"/>
</dbReference>
<dbReference type="PANTHER" id="PTHR43252:SF6">
    <property type="entry name" value="NEGATIVE TRANSCRIPTION REGULATOR PADR"/>
    <property type="match status" value="1"/>
</dbReference>
<feature type="domain" description="Transcription regulator PadR C-terminal" evidence="2">
    <location>
        <begin position="94"/>
        <end position="173"/>
    </location>
</feature>
<dbReference type="InterPro" id="IPR036388">
    <property type="entry name" value="WH-like_DNA-bd_sf"/>
</dbReference>
<feature type="domain" description="Transcription regulator PadR N-terminal" evidence="1">
    <location>
        <begin position="7"/>
        <end position="81"/>
    </location>
</feature>
<evidence type="ECO:0000259" key="1">
    <source>
        <dbReference type="Pfam" id="PF03551"/>
    </source>
</evidence>
<evidence type="ECO:0000259" key="2">
    <source>
        <dbReference type="Pfam" id="PF10400"/>
    </source>
</evidence>
<dbReference type="Proteomes" id="UP000617531">
    <property type="component" value="Unassembled WGS sequence"/>
</dbReference>
<dbReference type="Pfam" id="PF10400">
    <property type="entry name" value="Vir_act_alpha_C"/>
    <property type="match status" value="1"/>
</dbReference>
<protein>
    <submittedName>
        <fullName evidence="3">Transcriptional regulator</fullName>
    </submittedName>
</protein>
<dbReference type="Gene3D" id="6.10.140.190">
    <property type="match status" value="1"/>
</dbReference>
<evidence type="ECO:0000313" key="3">
    <source>
        <dbReference type="EMBL" id="GHF23466.1"/>
    </source>
</evidence>
<dbReference type="InterPro" id="IPR018309">
    <property type="entry name" value="Tscrpt_reg_PadR_C"/>
</dbReference>
<dbReference type="Gene3D" id="1.10.10.10">
    <property type="entry name" value="Winged helix-like DNA-binding domain superfamily/Winged helix DNA-binding domain"/>
    <property type="match status" value="1"/>
</dbReference>
<proteinExistence type="predicted"/>
<accession>A0A8J3GSK3</accession>
<evidence type="ECO:0000313" key="4">
    <source>
        <dbReference type="Proteomes" id="UP000617531"/>
    </source>
</evidence>
<keyword evidence="4" id="KW-1185">Reference proteome</keyword>
<sequence>MSLAHAILGTLRSGPMTGYDLKTRCFDTSVAHFWPADQAQIYRTLDRMADDGWVASAIEAQESRPNRKEYRITDAGRAELARWLVTDLALPARRDPFLVQLFFAAPLSGAQIDALLAQQIEFHRELLSRYEAIPLPELADLAGSREYSLQRLTLELGLALERTHIAWAEQARRTVAGLPEESDPGEAQDVG</sequence>
<dbReference type="RefSeq" id="WP_191283944.1">
    <property type="nucleotide sequence ID" value="NZ_BNAI01000007.1"/>
</dbReference>
<organism evidence="3 4">
    <name type="scientific">Pseudolysinimonas yzui</name>
    <dbReference type="NCBI Taxonomy" id="2708254"/>
    <lineage>
        <taxon>Bacteria</taxon>
        <taxon>Bacillati</taxon>
        <taxon>Actinomycetota</taxon>
        <taxon>Actinomycetes</taxon>
        <taxon>Micrococcales</taxon>
        <taxon>Microbacteriaceae</taxon>
        <taxon>Pseudolysinimonas</taxon>
    </lineage>
</organism>
<dbReference type="Pfam" id="PF03551">
    <property type="entry name" value="PadR"/>
    <property type="match status" value="1"/>
</dbReference>
<dbReference type="InterPro" id="IPR036390">
    <property type="entry name" value="WH_DNA-bd_sf"/>
</dbReference>
<dbReference type="SUPFAM" id="SSF46785">
    <property type="entry name" value="Winged helix' DNA-binding domain"/>
    <property type="match status" value="1"/>
</dbReference>
<comment type="caution">
    <text evidence="3">The sequence shown here is derived from an EMBL/GenBank/DDBJ whole genome shotgun (WGS) entry which is preliminary data.</text>
</comment>
<gene>
    <name evidence="3" type="ORF">GCM10011600_25730</name>
</gene>
<reference evidence="3" key="2">
    <citation type="submission" date="2020-09" db="EMBL/GenBank/DDBJ databases">
        <authorList>
            <person name="Sun Q."/>
            <person name="Zhou Y."/>
        </authorList>
    </citation>
    <scope>NUCLEOTIDE SEQUENCE</scope>
    <source>
        <strain evidence="3">CGMCC 1.16548</strain>
    </source>
</reference>
<dbReference type="AlphaFoldDB" id="A0A8J3GSK3"/>
<reference evidence="3" key="1">
    <citation type="journal article" date="2014" name="Int. J. Syst. Evol. Microbiol.">
        <title>Complete genome sequence of Corynebacterium casei LMG S-19264T (=DSM 44701T), isolated from a smear-ripened cheese.</title>
        <authorList>
            <consortium name="US DOE Joint Genome Institute (JGI-PGF)"/>
            <person name="Walter F."/>
            <person name="Albersmeier A."/>
            <person name="Kalinowski J."/>
            <person name="Ruckert C."/>
        </authorList>
    </citation>
    <scope>NUCLEOTIDE SEQUENCE</scope>
    <source>
        <strain evidence="3">CGMCC 1.16548</strain>
    </source>
</reference>
<name>A0A8J3GSK3_9MICO</name>
<dbReference type="EMBL" id="BNAI01000007">
    <property type="protein sequence ID" value="GHF23466.1"/>
    <property type="molecule type" value="Genomic_DNA"/>
</dbReference>